<proteinExistence type="predicted"/>
<protein>
    <submittedName>
        <fullName evidence="1">Uncharacterized protein</fullName>
    </submittedName>
</protein>
<accession>A0A8H5G3N2</accession>
<organism evidence="1 2">
    <name type="scientific">Tetrapyrgos nigripes</name>
    <dbReference type="NCBI Taxonomy" id="182062"/>
    <lineage>
        <taxon>Eukaryota</taxon>
        <taxon>Fungi</taxon>
        <taxon>Dikarya</taxon>
        <taxon>Basidiomycota</taxon>
        <taxon>Agaricomycotina</taxon>
        <taxon>Agaricomycetes</taxon>
        <taxon>Agaricomycetidae</taxon>
        <taxon>Agaricales</taxon>
        <taxon>Marasmiineae</taxon>
        <taxon>Marasmiaceae</taxon>
        <taxon>Tetrapyrgos</taxon>
    </lineage>
</organism>
<sequence length="278" mass="30927">MLKRSKMSPLYFQAIAMEHFTNSNTMHVIATVLQRQISQIGVLTMRISVGYLKIQAHEALLALRESAPLLRTIKLAVVSDFLLYNNWGNIVEAELNKTLDALQATGALQRRNRMTIESAVGFCKRSGLLKNLTSLKISHSRSNHAPSLHQLCVVLSHMRGLEFLDLKDVLPAPDAVVSSIEGVYLARLRHIRLEGDAEARAGFLDHISFPLAIEMDSIYCGSDYDTQFIVLSSLSKIRSRLSESTGLGVYFTLWISLRAIISGQRTQTQPPLPLRVAG</sequence>
<dbReference type="AlphaFoldDB" id="A0A8H5G3N2"/>
<comment type="caution">
    <text evidence="1">The sequence shown here is derived from an EMBL/GenBank/DDBJ whole genome shotgun (WGS) entry which is preliminary data.</text>
</comment>
<dbReference type="Proteomes" id="UP000559256">
    <property type="component" value="Unassembled WGS sequence"/>
</dbReference>
<gene>
    <name evidence="1" type="ORF">D9758_007486</name>
</gene>
<name>A0A8H5G3N2_9AGAR</name>
<keyword evidence="2" id="KW-1185">Reference proteome</keyword>
<reference evidence="1 2" key="1">
    <citation type="journal article" date="2020" name="ISME J.">
        <title>Uncovering the hidden diversity of litter-decomposition mechanisms in mushroom-forming fungi.</title>
        <authorList>
            <person name="Floudas D."/>
            <person name="Bentzer J."/>
            <person name="Ahren D."/>
            <person name="Johansson T."/>
            <person name="Persson P."/>
            <person name="Tunlid A."/>
        </authorList>
    </citation>
    <scope>NUCLEOTIDE SEQUENCE [LARGE SCALE GENOMIC DNA]</scope>
    <source>
        <strain evidence="1 2">CBS 291.85</strain>
    </source>
</reference>
<dbReference type="OrthoDB" id="3172239at2759"/>
<evidence type="ECO:0000313" key="2">
    <source>
        <dbReference type="Proteomes" id="UP000559256"/>
    </source>
</evidence>
<evidence type="ECO:0000313" key="1">
    <source>
        <dbReference type="EMBL" id="KAF5357692.1"/>
    </source>
</evidence>
<dbReference type="EMBL" id="JAACJM010000050">
    <property type="protein sequence ID" value="KAF5357692.1"/>
    <property type="molecule type" value="Genomic_DNA"/>
</dbReference>